<proteinExistence type="predicted"/>
<dbReference type="InterPro" id="IPR001296">
    <property type="entry name" value="Glyco_trans_1"/>
</dbReference>
<gene>
    <name evidence="2" type="ORF">GNF79_13225</name>
</gene>
<evidence type="ECO:0000313" key="2">
    <source>
        <dbReference type="EMBL" id="MDZ5000040.1"/>
    </source>
</evidence>
<dbReference type="Proteomes" id="UP001291306">
    <property type="component" value="Unassembled WGS sequence"/>
</dbReference>
<feature type="domain" description="Glycosyl transferase family 1" evidence="1">
    <location>
        <begin position="226"/>
        <end position="378"/>
    </location>
</feature>
<dbReference type="CDD" id="cd03811">
    <property type="entry name" value="GT4_GT28_WabH-like"/>
    <property type="match status" value="1"/>
</dbReference>
<dbReference type="Gene3D" id="3.40.50.2000">
    <property type="entry name" value="Glycogen Phosphorylase B"/>
    <property type="match status" value="2"/>
</dbReference>
<protein>
    <submittedName>
        <fullName evidence="2">Glycosyltransferase</fullName>
    </submittedName>
</protein>
<evidence type="ECO:0000313" key="3">
    <source>
        <dbReference type="Proteomes" id="UP001291306"/>
    </source>
</evidence>
<dbReference type="PANTHER" id="PTHR12526">
    <property type="entry name" value="GLYCOSYLTRANSFERASE"/>
    <property type="match status" value="1"/>
</dbReference>
<accession>A0AAW9IDW8</accession>
<name>A0AAW9IDW8_CLOPF</name>
<dbReference type="RefSeq" id="WP_322458476.1">
    <property type="nucleotide sequence ID" value="NZ_WNVC01000061.1"/>
</dbReference>
<dbReference type="AlphaFoldDB" id="A0AAW9IDW8"/>
<evidence type="ECO:0000259" key="1">
    <source>
        <dbReference type="Pfam" id="PF00534"/>
    </source>
</evidence>
<dbReference type="EMBL" id="WNVC01000061">
    <property type="protein sequence ID" value="MDZ5000040.1"/>
    <property type="molecule type" value="Genomic_DNA"/>
</dbReference>
<organism evidence="2 3">
    <name type="scientific">Clostridium perfringens</name>
    <dbReference type="NCBI Taxonomy" id="1502"/>
    <lineage>
        <taxon>Bacteria</taxon>
        <taxon>Bacillati</taxon>
        <taxon>Bacillota</taxon>
        <taxon>Clostridia</taxon>
        <taxon>Eubacteriales</taxon>
        <taxon>Clostridiaceae</taxon>
        <taxon>Clostridium</taxon>
    </lineage>
</organism>
<reference evidence="2" key="1">
    <citation type="submission" date="2019-11" db="EMBL/GenBank/DDBJ databases">
        <title>Characterization of Clostridium perfringens isolates from swine manure treated agricultural soils.</title>
        <authorList>
            <person name="Wushke S.T."/>
        </authorList>
    </citation>
    <scope>NUCLEOTIDE SEQUENCE</scope>
    <source>
        <strain evidence="2">X26</strain>
    </source>
</reference>
<dbReference type="PANTHER" id="PTHR12526:SF630">
    <property type="entry name" value="GLYCOSYLTRANSFERASE"/>
    <property type="match status" value="1"/>
</dbReference>
<dbReference type="SUPFAM" id="SSF53756">
    <property type="entry name" value="UDP-Glycosyltransferase/glycogen phosphorylase"/>
    <property type="match status" value="1"/>
</dbReference>
<dbReference type="GO" id="GO:0016757">
    <property type="term" value="F:glycosyltransferase activity"/>
    <property type="evidence" value="ECO:0007669"/>
    <property type="project" value="InterPro"/>
</dbReference>
<sequence>MKKKVLFVMESLGIGGAEKSLITLLSNLDYSKYDVDLFLFYQKGEFLELLPKEVSLIEIPDTFKIFVKNPKESLNELIEKRKFKLLMIKGLEILNLVINKFILKKEYIGWNYIVKSIDTIPKNYDVAIGFLEKKSIYFTVDKVNAKKKIGWIHTDYEKIENDYKIDNKYFKKIDNIVTVSNHCREVLINKFASCKSKVNVIQNIISPNLILKMANQEGNYEFYSNNSNIKICTVCRLIKEKGIDIAIECCEVLVKRGIQLEWIVVGEGSERENLQQLINERNLNDRFKLIGSRANPYPYIKKCDIYVQPSRYEGFGITLAEAKVLRKPIVASNIPEFIEQIENGITGVIYKDIQEMINSIENLVLDMNFRKMLIRNLKNINMDNINEIEKLEKLLE</sequence>
<comment type="caution">
    <text evidence="2">The sequence shown here is derived from an EMBL/GenBank/DDBJ whole genome shotgun (WGS) entry which is preliminary data.</text>
</comment>
<dbReference type="Pfam" id="PF00534">
    <property type="entry name" value="Glycos_transf_1"/>
    <property type="match status" value="1"/>
</dbReference>